<comment type="caution">
    <text evidence="15">The sequence shown here is derived from an EMBL/GenBank/DDBJ whole genome shotgun (WGS) entry which is preliminary data.</text>
</comment>
<dbReference type="AlphaFoldDB" id="A0A7Y4L8U9"/>
<comment type="function">
    <text evidence="13">CRISPR (clustered regularly interspaced short palindromic repeat) is an adaptive immune system that provides protection against mobile genetic elements (viruses, transposable elements and conjugative plasmids). CRISPR clusters contain sequences complementary to antecedent mobile elements and target invading nucleic acids. CRISPR clusters are transcribed and processed into CRISPR RNA (crRNA).</text>
</comment>
<evidence type="ECO:0000256" key="13">
    <source>
        <dbReference type="RuleBase" id="RU365022"/>
    </source>
</evidence>
<dbReference type="EC" id="3.1.12.1" evidence="3 13"/>
<dbReference type="RefSeq" id="WP_171588092.1">
    <property type="nucleotide sequence ID" value="NZ_JABGBO010000003.1"/>
</dbReference>
<keyword evidence="6 13" id="KW-0479">Metal-binding</keyword>
<keyword evidence="7 13" id="KW-0378">Hydrolase</keyword>
<keyword evidence="16" id="KW-1185">Reference proteome</keyword>
<dbReference type="PANTHER" id="PTHR36531:SF6">
    <property type="entry name" value="DNA REPLICATION ATP-DEPENDENT HELICASE_NUCLEASE DNA2"/>
    <property type="match status" value="1"/>
</dbReference>
<dbReference type="InterPro" id="IPR022765">
    <property type="entry name" value="Dna2/Cas4_DUF83"/>
</dbReference>
<protein>
    <recommendedName>
        <fullName evidence="4 13">CRISPR-associated exonuclease Cas4</fullName>
        <ecNumber evidence="3 13">3.1.12.1</ecNumber>
    </recommendedName>
</protein>
<dbReference type="GO" id="GO:0051536">
    <property type="term" value="F:iron-sulfur cluster binding"/>
    <property type="evidence" value="ECO:0007669"/>
    <property type="project" value="UniProtKB-KW"/>
</dbReference>
<keyword evidence="8 13" id="KW-0269">Exonuclease</keyword>
<proteinExistence type="inferred from homology"/>
<dbReference type="InterPro" id="IPR011604">
    <property type="entry name" value="PDDEXK-like_dom_sf"/>
</dbReference>
<keyword evidence="10 13" id="KW-0411">Iron-sulfur</keyword>
<comment type="cofactor">
    <cofactor evidence="1">
        <name>[4Fe-4S] cluster</name>
        <dbReference type="ChEBI" id="CHEBI:49883"/>
    </cofactor>
</comment>
<dbReference type="Gene3D" id="3.90.320.10">
    <property type="match status" value="1"/>
</dbReference>
<evidence type="ECO:0000256" key="1">
    <source>
        <dbReference type="ARBA" id="ARBA00001966"/>
    </source>
</evidence>
<evidence type="ECO:0000313" key="16">
    <source>
        <dbReference type="Proteomes" id="UP000541421"/>
    </source>
</evidence>
<evidence type="ECO:0000256" key="7">
    <source>
        <dbReference type="ARBA" id="ARBA00022801"/>
    </source>
</evidence>
<dbReference type="GO" id="GO:0004527">
    <property type="term" value="F:exonuclease activity"/>
    <property type="evidence" value="ECO:0007669"/>
    <property type="project" value="UniProtKB-KW"/>
</dbReference>
<keyword evidence="5 13" id="KW-0540">Nuclease</keyword>
<evidence type="ECO:0000313" key="15">
    <source>
        <dbReference type="EMBL" id="NOL49112.1"/>
    </source>
</evidence>
<keyword evidence="11 13" id="KW-0051">Antiviral defense</keyword>
<evidence type="ECO:0000256" key="4">
    <source>
        <dbReference type="ARBA" id="ARBA00020049"/>
    </source>
</evidence>
<evidence type="ECO:0000256" key="10">
    <source>
        <dbReference type="ARBA" id="ARBA00023014"/>
    </source>
</evidence>
<dbReference type="PANTHER" id="PTHR36531">
    <property type="entry name" value="CRISPR-ASSOCIATED EXONUCLEASE CAS4"/>
    <property type="match status" value="1"/>
</dbReference>
<sequence length="202" mass="23064">MRLIALSALQHYVFCPRQCALIHNEQEWAENFLTAQGQVLHQRVDSGVPETRKGIRYERSVHLASHKLGLVGVADVVEVENKTGLMRPVEYKRGRSKLDNVDKVQLCAQAICLEEMCGIDINEGVLWYQQTKRRELVALDKNLREETLAVIQKVRHLLDNNITPKPTYQKACKACSLIDICQPKLIEKDNSVDYINQILGEE</sequence>
<dbReference type="GO" id="GO:0051607">
    <property type="term" value="P:defense response to virus"/>
    <property type="evidence" value="ECO:0007669"/>
    <property type="project" value="UniProtKB-KW"/>
</dbReference>
<dbReference type="NCBIfam" id="TIGR00372">
    <property type="entry name" value="cas4"/>
    <property type="match status" value="1"/>
</dbReference>
<evidence type="ECO:0000256" key="5">
    <source>
        <dbReference type="ARBA" id="ARBA00022722"/>
    </source>
</evidence>
<evidence type="ECO:0000256" key="8">
    <source>
        <dbReference type="ARBA" id="ARBA00022839"/>
    </source>
</evidence>
<dbReference type="EMBL" id="JABGBO010000003">
    <property type="protein sequence ID" value="NOL49112.1"/>
    <property type="molecule type" value="Genomic_DNA"/>
</dbReference>
<reference evidence="15 16" key="1">
    <citation type="submission" date="2020-05" db="EMBL/GenBank/DDBJ databases">
        <authorList>
            <person name="Niu N."/>
        </authorList>
    </citation>
    <scope>NUCLEOTIDE SEQUENCE [LARGE SCALE GENOMIC DNA]</scope>
    <source>
        <strain evidence="15 16">LMG10982</strain>
    </source>
</reference>
<keyword evidence="9 13" id="KW-0408">Iron</keyword>
<dbReference type="Pfam" id="PF01930">
    <property type="entry name" value="Cas_Cas4"/>
    <property type="match status" value="1"/>
</dbReference>
<name>A0A7Y4L8U9_9BURK</name>
<evidence type="ECO:0000256" key="6">
    <source>
        <dbReference type="ARBA" id="ARBA00022723"/>
    </source>
</evidence>
<comment type="cofactor">
    <cofactor evidence="13">
        <name>iron-sulfur cluster</name>
        <dbReference type="ChEBI" id="CHEBI:30408"/>
    </cofactor>
</comment>
<evidence type="ECO:0000256" key="11">
    <source>
        <dbReference type="ARBA" id="ARBA00023118"/>
    </source>
</evidence>
<evidence type="ECO:0000256" key="3">
    <source>
        <dbReference type="ARBA" id="ARBA00012768"/>
    </source>
</evidence>
<dbReference type="InterPro" id="IPR013343">
    <property type="entry name" value="CRISPR-assoc_prot_Cas4"/>
</dbReference>
<gene>
    <name evidence="15" type="primary">cas4</name>
    <name evidence="15" type="ORF">HKX40_03000</name>
</gene>
<feature type="domain" description="DUF83" evidence="14">
    <location>
        <begin position="7"/>
        <end position="182"/>
    </location>
</feature>
<comment type="similarity">
    <text evidence="2 13">Belongs to the CRISPR-associated exonuclease Cas4 family.</text>
</comment>
<evidence type="ECO:0000256" key="9">
    <source>
        <dbReference type="ARBA" id="ARBA00023004"/>
    </source>
</evidence>
<comment type="cofactor">
    <cofactor evidence="13">
        <name>Mg(2+)</name>
        <dbReference type="ChEBI" id="CHEBI:18420"/>
    </cofactor>
    <cofactor evidence="13">
        <name>Mn(2+)</name>
        <dbReference type="ChEBI" id="CHEBI:29035"/>
    </cofactor>
    <text evidence="13">Mg(2+) or Mn(2+) required for ssDNA cleavage activity.</text>
</comment>
<accession>A0A7Y4L8U9</accession>
<dbReference type="InterPro" id="IPR051827">
    <property type="entry name" value="Cas4_exonuclease"/>
</dbReference>
<dbReference type="Proteomes" id="UP000541421">
    <property type="component" value="Unassembled WGS sequence"/>
</dbReference>
<keyword evidence="12 13" id="KW-0464">Manganese</keyword>
<organism evidence="15 16">
    <name type="scientific">Pelistega europaea</name>
    <dbReference type="NCBI Taxonomy" id="106147"/>
    <lineage>
        <taxon>Bacteria</taxon>
        <taxon>Pseudomonadati</taxon>
        <taxon>Pseudomonadota</taxon>
        <taxon>Betaproteobacteria</taxon>
        <taxon>Burkholderiales</taxon>
        <taxon>Alcaligenaceae</taxon>
        <taxon>Pelistega</taxon>
    </lineage>
</organism>
<evidence type="ECO:0000256" key="2">
    <source>
        <dbReference type="ARBA" id="ARBA00009189"/>
    </source>
</evidence>
<evidence type="ECO:0000256" key="12">
    <source>
        <dbReference type="ARBA" id="ARBA00023211"/>
    </source>
</evidence>
<dbReference type="GO" id="GO:0046872">
    <property type="term" value="F:metal ion binding"/>
    <property type="evidence" value="ECO:0007669"/>
    <property type="project" value="UniProtKB-KW"/>
</dbReference>
<evidence type="ECO:0000259" key="14">
    <source>
        <dbReference type="Pfam" id="PF01930"/>
    </source>
</evidence>